<feature type="transmembrane region" description="Helical" evidence="1">
    <location>
        <begin position="298"/>
        <end position="319"/>
    </location>
</feature>
<dbReference type="GO" id="GO:0016020">
    <property type="term" value="C:membrane"/>
    <property type="evidence" value="ECO:0007669"/>
    <property type="project" value="UniProtKB-SubCell"/>
</dbReference>
<sequence>MKSSTSAIAPLRPTQAQDALALSTSTSPRGYGWALFACLFAGFAALTAMMYAAGLVIDPASHGILPYYVVAAVLIPLRLGAGRWIPRYGRAIADCAESYGAFMLIALTGATAAYPIAALTSGMHDAALQRIDAALGFDWLAWYRLVADHRPLQWLGLAAYRSIYLTPAILLGWFAWTGERAAAHRFLLTFWVAAILTLALYPLMPAIGPLSYLWHGPLPYLPESEQWQQSLIPALRAHQVHWVDLGHLRGIVSAPSFHTAAAVLYIAAAWPRRELRAPIVALNVAMLLSTPVEGTHYLADMLLGAAVAVVAILAMRVMLPAESD</sequence>
<protein>
    <submittedName>
        <fullName evidence="3">Phosphatase PAP2 family protein</fullName>
    </submittedName>
</protein>
<accession>A0AA41Z7W9</accession>
<evidence type="ECO:0000259" key="2">
    <source>
        <dbReference type="Pfam" id="PF14378"/>
    </source>
</evidence>
<keyword evidence="1" id="KW-0812">Transmembrane</keyword>
<dbReference type="Proteomes" id="UP001165565">
    <property type="component" value="Unassembled WGS sequence"/>
</dbReference>
<comment type="caution">
    <text evidence="3">The sequence shown here is derived from an EMBL/GenBank/DDBJ whole genome shotgun (WGS) entry which is preliminary data.</text>
</comment>
<keyword evidence="1" id="KW-0472">Membrane</keyword>
<dbReference type="EMBL" id="JANFAV010000006">
    <property type="protein sequence ID" value="MCW6535165.1"/>
    <property type="molecule type" value="Genomic_DNA"/>
</dbReference>
<dbReference type="Pfam" id="PF14378">
    <property type="entry name" value="PAP2_3"/>
    <property type="match status" value="1"/>
</dbReference>
<dbReference type="InterPro" id="IPR026841">
    <property type="entry name" value="Aur1/Ipt1"/>
</dbReference>
<organism evidence="3 4">
    <name type="scientific">Sphingomonas lycopersici</name>
    <dbReference type="NCBI Taxonomy" id="2951807"/>
    <lineage>
        <taxon>Bacteria</taxon>
        <taxon>Pseudomonadati</taxon>
        <taxon>Pseudomonadota</taxon>
        <taxon>Alphaproteobacteria</taxon>
        <taxon>Sphingomonadales</taxon>
        <taxon>Sphingomonadaceae</taxon>
        <taxon>Sphingomonas</taxon>
    </lineage>
</organism>
<feature type="domain" description="Inositolphosphotransferase Aur1/Ipt1" evidence="2">
    <location>
        <begin position="127"/>
        <end position="313"/>
    </location>
</feature>
<evidence type="ECO:0000313" key="4">
    <source>
        <dbReference type="Proteomes" id="UP001165565"/>
    </source>
</evidence>
<gene>
    <name evidence="3" type="ORF">NEE01_10240</name>
</gene>
<keyword evidence="4" id="KW-1185">Reference proteome</keyword>
<reference evidence="3" key="1">
    <citation type="submission" date="2022-06" db="EMBL/GenBank/DDBJ databases">
        <title>Sphingomonas sp. nov. isolated from rhizosphere soil of tomato.</title>
        <authorList>
            <person name="Dong H."/>
            <person name="Gao R."/>
        </authorList>
    </citation>
    <scope>NUCLEOTIDE SEQUENCE</scope>
    <source>
        <strain evidence="3">MMSM24</strain>
    </source>
</reference>
<evidence type="ECO:0000256" key="1">
    <source>
        <dbReference type="SAM" id="Phobius"/>
    </source>
</evidence>
<name>A0AA41Z7W9_9SPHN</name>
<feature type="transmembrane region" description="Helical" evidence="1">
    <location>
        <begin position="188"/>
        <end position="214"/>
    </location>
</feature>
<dbReference type="RefSeq" id="WP_265268851.1">
    <property type="nucleotide sequence ID" value="NZ_JANFAV010000006.1"/>
</dbReference>
<feature type="transmembrane region" description="Helical" evidence="1">
    <location>
        <begin position="32"/>
        <end position="57"/>
    </location>
</feature>
<keyword evidence="1" id="KW-1133">Transmembrane helix</keyword>
<evidence type="ECO:0000313" key="3">
    <source>
        <dbReference type="EMBL" id="MCW6535165.1"/>
    </source>
</evidence>
<feature type="transmembrane region" description="Helical" evidence="1">
    <location>
        <begin position="158"/>
        <end position="176"/>
    </location>
</feature>
<dbReference type="AlphaFoldDB" id="A0AA41Z7W9"/>
<feature type="transmembrane region" description="Helical" evidence="1">
    <location>
        <begin position="101"/>
        <end position="120"/>
    </location>
</feature>
<proteinExistence type="predicted"/>
<feature type="transmembrane region" description="Helical" evidence="1">
    <location>
        <begin position="64"/>
        <end position="81"/>
    </location>
</feature>